<feature type="active site" description="Charge relay system" evidence="5">
    <location>
        <position position="5"/>
    </location>
</feature>
<keyword evidence="10" id="KW-1185">Reference proteome</keyword>
<comment type="similarity">
    <text evidence="1 5">Belongs to the peptidase S8 family.</text>
</comment>
<dbReference type="PANTHER" id="PTHR43806">
    <property type="entry name" value="PEPTIDASE S8"/>
    <property type="match status" value="1"/>
</dbReference>
<dbReference type="GO" id="GO:0006508">
    <property type="term" value="P:proteolysis"/>
    <property type="evidence" value="ECO:0007669"/>
    <property type="project" value="UniProtKB-KW"/>
</dbReference>
<feature type="region of interest" description="Disordered" evidence="6">
    <location>
        <begin position="343"/>
        <end position="379"/>
    </location>
</feature>
<reference evidence="9" key="1">
    <citation type="submission" date="2022-01" db="EMBL/GenBank/DDBJ databases">
        <title>Genome-Based Taxonomic Classification of the Phylum Actinobacteria.</title>
        <authorList>
            <person name="Gao Y."/>
        </authorList>
    </citation>
    <scope>NUCLEOTIDE SEQUENCE</scope>
    <source>
        <strain evidence="9">KLBMP 8922</strain>
    </source>
</reference>
<evidence type="ECO:0000256" key="4">
    <source>
        <dbReference type="ARBA" id="ARBA00022825"/>
    </source>
</evidence>
<keyword evidence="4 5" id="KW-0720">Serine protease</keyword>
<dbReference type="AlphaFoldDB" id="A0AA41Q4F6"/>
<organism evidence="9 10">
    <name type="scientific">Yinghuangia soli</name>
    <dbReference type="NCBI Taxonomy" id="2908204"/>
    <lineage>
        <taxon>Bacteria</taxon>
        <taxon>Bacillati</taxon>
        <taxon>Actinomycetota</taxon>
        <taxon>Actinomycetes</taxon>
        <taxon>Kitasatosporales</taxon>
        <taxon>Streptomycetaceae</taxon>
        <taxon>Yinghuangia</taxon>
    </lineage>
</organism>
<dbReference type="Gene3D" id="3.40.50.200">
    <property type="entry name" value="Peptidase S8/S53 domain"/>
    <property type="match status" value="1"/>
</dbReference>
<evidence type="ECO:0000256" key="5">
    <source>
        <dbReference type="PROSITE-ProRule" id="PRU01240"/>
    </source>
</evidence>
<keyword evidence="7" id="KW-0472">Membrane</keyword>
<keyword evidence="7" id="KW-1133">Transmembrane helix</keyword>
<evidence type="ECO:0000256" key="2">
    <source>
        <dbReference type="ARBA" id="ARBA00022670"/>
    </source>
</evidence>
<dbReference type="SUPFAM" id="SSF52743">
    <property type="entry name" value="Subtilisin-like"/>
    <property type="match status" value="1"/>
</dbReference>
<dbReference type="Proteomes" id="UP001165378">
    <property type="component" value="Unassembled WGS sequence"/>
</dbReference>
<dbReference type="EMBL" id="JAKFHA010000023">
    <property type="protein sequence ID" value="MCF2531370.1"/>
    <property type="molecule type" value="Genomic_DNA"/>
</dbReference>
<dbReference type="PROSITE" id="PS51892">
    <property type="entry name" value="SUBTILASE"/>
    <property type="match status" value="1"/>
</dbReference>
<accession>A0AA41Q4F6</accession>
<keyword evidence="7" id="KW-0812">Transmembrane</keyword>
<evidence type="ECO:0000259" key="8">
    <source>
        <dbReference type="Pfam" id="PF00082"/>
    </source>
</evidence>
<dbReference type="InterPro" id="IPR036852">
    <property type="entry name" value="Peptidase_S8/S53_dom_sf"/>
</dbReference>
<dbReference type="InterPro" id="IPR000209">
    <property type="entry name" value="Peptidase_S8/S53_dom"/>
</dbReference>
<comment type="caution">
    <text evidence="9">The sequence shown here is derived from an EMBL/GenBank/DDBJ whole genome shotgun (WGS) entry which is preliminary data.</text>
</comment>
<feature type="active site" description="Charge relay system" evidence="5">
    <location>
        <position position="193"/>
    </location>
</feature>
<feature type="compositionally biased region" description="Pro residues" evidence="6">
    <location>
        <begin position="369"/>
        <end position="379"/>
    </location>
</feature>
<dbReference type="GO" id="GO:0004252">
    <property type="term" value="F:serine-type endopeptidase activity"/>
    <property type="evidence" value="ECO:0007669"/>
    <property type="project" value="UniProtKB-UniRule"/>
</dbReference>
<gene>
    <name evidence="9" type="ORF">LZ495_29700</name>
</gene>
<evidence type="ECO:0000256" key="6">
    <source>
        <dbReference type="SAM" id="MobiDB-lite"/>
    </source>
</evidence>
<evidence type="ECO:0000313" key="10">
    <source>
        <dbReference type="Proteomes" id="UP001165378"/>
    </source>
</evidence>
<evidence type="ECO:0000256" key="7">
    <source>
        <dbReference type="SAM" id="Phobius"/>
    </source>
</evidence>
<protein>
    <submittedName>
        <fullName evidence="9">S8 family serine peptidase</fullName>
    </submittedName>
</protein>
<feature type="active site" description="Charge relay system" evidence="5">
    <location>
        <position position="34"/>
    </location>
</feature>
<feature type="region of interest" description="Disordered" evidence="6">
    <location>
        <begin position="232"/>
        <end position="316"/>
    </location>
</feature>
<name>A0AA41Q4F6_9ACTN</name>
<keyword evidence="2 5" id="KW-0645">Protease</keyword>
<feature type="compositionally biased region" description="Polar residues" evidence="6">
    <location>
        <begin position="271"/>
        <end position="284"/>
    </location>
</feature>
<sequence>MALVDGGVDLAHPDLVGQVTLAQFNGGVNIPTRHGTSMASLIAGSGKGVGGQGAFGVAPKARVLAFSVPESGSKDLDSDKTTEAIRAAADSPAKIISLSLGSGRNPIRSEAIAYALKKGKLVIAASGNVEEAYPRPAYPAADPGVLGVGGYDQSGRLSPGSVTGNWVSLAGPGVDIVSACTGPTGYCKGTGTSDATALTAGVAALLWAQRPEYTANQIIKVLIDSANKPEGPLPNDSLGYGNVSPRKALGWTGDPGPPDVNPLVGKRGNLPSPSAASPVDQTTPSQSAAAPGGAQSAPESSAAAAGSAAEKSDGGGSNTLVVVAIVGGGVIAIAVSVGLLLRSRRNRGGPGGPPPSMPNSAPPYGASYPPGPPPPGSYR</sequence>
<feature type="domain" description="Peptidase S8/S53" evidence="8">
    <location>
        <begin position="2"/>
        <end position="241"/>
    </location>
</feature>
<evidence type="ECO:0000313" key="9">
    <source>
        <dbReference type="EMBL" id="MCF2531370.1"/>
    </source>
</evidence>
<proteinExistence type="inferred from homology"/>
<evidence type="ECO:0000256" key="3">
    <source>
        <dbReference type="ARBA" id="ARBA00022801"/>
    </source>
</evidence>
<keyword evidence="3 5" id="KW-0378">Hydrolase</keyword>
<feature type="compositionally biased region" description="Low complexity" evidence="6">
    <location>
        <begin position="285"/>
        <end position="309"/>
    </location>
</feature>
<dbReference type="InterPro" id="IPR050131">
    <property type="entry name" value="Peptidase_S8_subtilisin-like"/>
</dbReference>
<dbReference type="PANTHER" id="PTHR43806:SF11">
    <property type="entry name" value="CEREVISIN-RELATED"/>
    <property type="match status" value="1"/>
</dbReference>
<feature type="transmembrane region" description="Helical" evidence="7">
    <location>
        <begin position="320"/>
        <end position="341"/>
    </location>
</feature>
<dbReference type="Pfam" id="PF00082">
    <property type="entry name" value="Peptidase_S8"/>
    <property type="match status" value="1"/>
</dbReference>
<evidence type="ECO:0000256" key="1">
    <source>
        <dbReference type="ARBA" id="ARBA00011073"/>
    </source>
</evidence>
<feature type="compositionally biased region" description="Pro residues" evidence="6">
    <location>
        <begin position="351"/>
        <end position="361"/>
    </location>
</feature>